<dbReference type="SUPFAM" id="SSF52540">
    <property type="entry name" value="P-loop containing nucleoside triphosphate hydrolases"/>
    <property type="match status" value="1"/>
</dbReference>
<feature type="non-terminal residue" evidence="3">
    <location>
        <position position="230"/>
    </location>
</feature>
<feature type="domain" description="DNA2/NAM7 helicase-like C-terminal" evidence="2">
    <location>
        <begin position="188"/>
        <end position="227"/>
    </location>
</feature>
<protein>
    <submittedName>
        <fullName evidence="3">DNA polymerase alpha-associated DNA helicase A</fullName>
    </submittedName>
</protein>
<sequence>KNLNNSQKQAVNEINNSTSYKIIGPPGTGKTSTIVEIISQLLKRRKKILVCGPSNISIDNIIEKFESSIFYSKTPTKFYRRGSSFKGLKAYNLEKIVDEITKFVEKEDTDKNFKRTLKKIKDKYKNEIQLETDLVFATVFSSRKELNHFDWVIVDEACQSSAVECFLALTHGQNIILVGDPNQLCHEFRSLYELLDMKTYLLDVQYRMCERLIGFSNETFYNNKIKSFIK</sequence>
<dbReference type="InterPro" id="IPR041677">
    <property type="entry name" value="DNA2/NAM7_AAA_11"/>
</dbReference>
<dbReference type="InterPro" id="IPR027417">
    <property type="entry name" value="P-loop_NTPase"/>
</dbReference>
<feature type="non-terminal residue" evidence="3">
    <location>
        <position position="1"/>
    </location>
</feature>
<dbReference type="AlphaFoldDB" id="A0A9P6GV88"/>
<organism evidence="3 4">
    <name type="scientific">Nosema granulosis</name>
    <dbReference type="NCBI Taxonomy" id="83296"/>
    <lineage>
        <taxon>Eukaryota</taxon>
        <taxon>Fungi</taxon>
        <taxon>Fungi incertae sedis</taxon>
        <taxon>Microsporidia</taxon>
        <taxon>Nosematidae</taxon>
        <taxon>Nosema</taxon>
    </lineage>
</organism>
<evidence type="ECO:0000313" key="4">
    <source>
        <dbReference type="Proteomes" id="UP000740883"/>
    </source>
</evidence>
<dbReference type="InterPro" id="IPR041679">
    <property type="entry name" value="DNA2/NAM7-like_C"/>
</dbReference>
<evidence type="ECO:0000259" key="2">
    <source>
        <dbReference type="Pfam" id="PF13087"/>
    </source>
</evidence>
<keyword evidence="4" id="KW-1185">Reference proteome</keyword>
<comment type="caution">
    <text evidence="3">The sequence shown here is derived from an EMBL/GenBank/DDBJ whole genome shotgun (WGS) entry which is preliminary data.</text>
</comment>
<dbReference type="GO" id="GO:0004386">
    <property type="term" value="F:helicase activity"/>
    <property type="evidence" value="ECO:0007669"/>
    <property type="project" value="InterPro"/>
</dbReference>
<dbReference type="Pfam" id="PF13086">
    <property type="entry name" value="AAA_11"/>
    <property type="match status" value="2"/>
</dbReference>
<proteinExistence type="predicted"/>
<feature type="domain" description="DNA2/NAM7 helicase helicase" evidence="1">
    <location>
        <begin position="2"/>
        <end position="67"/>
    </location>
</feature>
<accession>A0A9P6GV88</accession>
<evidence type="ECO:0000259" key="1">
    <source>
        <dbReference type="Pfam" id="PF13086"/>
    </source>
</evidence>
<dbReference type="Pfam" id="PF13087">
    <property type="entry name" value="AAA_12"/>
    <property type="match status" value="1"/>
</dbReference>
<feature type="domain" description="DNA2/NAM7 helicase helicase" evidence="1">
    <location>
        <begin position="105"/>
        <end position="184"/>
    </location>
</feature>
<reference evidence="3 4" key="1">
    <citation type="journal article" date="2020" name="Genome Biol. Evol.">
        <title>Comparative genomics of strictly vertically transmitted, feminizing microsporidia endosymbionts of amphipod crustaceans.</title>
        <authorList>
            <person name="Cormier A."/>
            <person name="Chebbi M.A."/>
            <person name="Giraud I."/>
            <person name="Wattier R."/>
            <person name="Teixeira M."/>
            <person name="Gilbert C."/>
            <person name="Rigaud T."/>
            <person name="Cordaux R."/>
        </authorList>
    </citation>
    <scope>NUCLEOTIDE SEQUENCE [LARGE SCALE GENOMIC DNA]</scope>
    <source>
        <strain evidence="3 4">Ou3-Ou53</strain>
    </source>
</reference>
<name>A0A9P6GV88_9MICR</name>
<dbReference type="OrthoDB" id="6513042at2759"/>
<dbReference type="Proteomes" id="UP000740883">
    <property type="component" value="Unassembled WGS sequence"/>
</dbReference>
<dbReference type="Gene3D" id="3.40.50.300">
    <property type="entry name" value="P-loop containing nucleotide triphosphate hydrolases"/>
    <property type="match status" value="1"/>
</dbReference>
<evidence type="ECO:0000313" key="3">
    <source>
        <dbReference type="EMBL" id="KAF9745481.1"/>
    </source>
</evidence>
<gene>
    <name evidence="3" type="primary">hcs1_1</name>
    <name evidence="3" type="ORF">NGRA_3559</name>
</gene>
<dbReference type="InterPro" id="IPR045055">
    <property type="entry name" value="DNA2/NAM7-like"/>
</dbReference>
<dbReference type="EMBL" id="SBJO01001455">
    <property type="protein sequence ID" value="KAF9745481.1"/>
    <property type="molecule type" value="Genomic_DNA"/>
</dbReference>
<dbReference type="PANTHER" id="PTHR10887">
    <property type="entry name" value="DNA2/NAM7 HELICASE FAMILY"/>
    <property type="match status" value="1"/>
</dbReference>
<dbReference type="PANTHER" id="PTHR10887:SF495">
    <property type="entry name" value="HELICASE SENATAXIN ISOFORM X1-RELATED"/>
    <property type="match status" value="1"/>
</dbReference>